<reference evidence="1 2" key="1">
    <citation type="submission" date="2019-09" db="EMBL/GenBank/DDBJ databases">
        <title>Hydrogenophaga aromatica sp. nov., isolated from a para-xylene-degrading enrichment culture.</title>
        <authorList>
            <person name="Tancsics A."/>
            <person name="Banerjee S."/>
        </authorList>
    </citation>
    <scope>NUCLEOTIDE SEQUENCE [LARGE SCALE GENOMIC DNA]</scope>
    <source>
        <strain evidence="1 2">D2P1</strain>
    </source>
</reference>
<accession>A0A7Y8GTX2</accession>
<keyword evidence="2" id="KW-1185">Reference proteome</keyword>
<dbReference type="SUPFAM" id="SSF117074">
    <property type="entry name" value="Hypothetical protein PA1324"/>
    <property type="match status" value="1"/>
</dbReference>
<dbReference type="SUPFAM" id="SSF56935">
    <property type="entry name" value="Porins"/>
    <property type="match status" value="1"/>
</dbReference>
<name>A0A7Y8GTX2_9BURK</name>
<proteinExistence type="predicted"/>
<dbReference type="InterPro" id="IPR013783">
    <property type="entry name" value="Ig-like_fold"/>
</dbReference>
<gene>
    <name evidence="1" type="ORF">F3K02_03335</name>
</gene>
<dbReference type="Gene3D" id="2.60.40.10">
    <property type="entry name" value="Immunoglobulins"/>
    <property type="match status" value="1"/>
</dbReference>
<dbReference type="Proteomes" id="UP000545507">
    <property type="component" value="Unassembled WGS sequence"/>
</dbReference>
<dbReference type="AlphaFoldDB" id="A0A7Y8GTX2"/>
<comment type="caution">
    <text evidence="1">The sequence shown here is derived from an EMBL/GenBank/DDBJ whole genome shotgun (WGS) entry which is preliminary data.</text>
</comment>
<protein>
    <recommendedName>
        <fullName evidence="3">SD-repeat containing protein B domain-containing protein</fullName>
    </recommendedName>
</protein>
<evidence type="ECO:0008006" key="3">
    <source>
        <dbReference type="Google" id="ProtNLM"/>
    </source>
</evidence>
<evidence type="ECO:0000313" key="1">
    <source>
        <dbReference type="EMBL" id="NWF44288.1"/>
    </source>
</evidence>
<evidence type="ECO:0000313" key="2">
    <source>
        <dbReference type="Proteomes" id="UP000545507"/>
    </source>
</evidence>
<organism evidence="1 2">
    <name type="scientific">Hydrogenophaga aromaticivorans</name>
    <dbReference type="NCBI Taxonomy" id="2610898"/>
    <lineage>
        <taxon>Bacteria</taxon>
        <taxon>Pseudomonadati</taxon>
        <taxon>Pseudomonadota</taxon>
        <taxon>Betaproteobacteria</taxon>
        <taxon>Burkholderiales</taxon>
        <taxon>Comamonadaceae</taxon>
        <taxon>Hydrogenophaga</taxon>
    </lineage>
</organism>
<sequence>MGRQPPAAGHELRRPMTLGGCAAEGTSAATGEKPVSHGTTSCAQGSTLAFSVSPRDPRFSPVSLRCLLPRTLLARQASCSLLALFGAFAPGLHAQTAAPAAPPTALTATLAPATDNAEAPTDAGYQDRVIEGLAPLDDDEGGFEYDKAGWPRFLRLETRLGTQPFDTERKTQTAFAVYGLLDTPNHGALSLDGSLTPRESRGTLTLRQRGLPLASGWIGNHEAGVITAPAPGITRLPSRVYLPSATLRGLAGEWLSPASGLALQAGSGEPGQLESLPASGFRGLGGRRTTLGAQWHLGASPDSTDPLGLPGWTLALQHEDASRVTALGQTRETGTPLDARSTLFALRHESDSRRTQGQLILSRGDTPATSAIPGEASNPRGFWIDSEWDDGPRQHGIGLYRLDPGLSWAGQAMPADVQGATVRSEWRTRQWSAEGSVDWLRSISGRTRDGSYASGSARWRLSRASSLGAGASVRHFDGDAWSSYGDWRWQNPLGTSGLRLTLSGGAASQTRSQEISYDQDWTVPQGWSVSTSFGLTRNQATADGSTDPDREDETLWSAALAFTAPLTGDASLRGTLQTEQGNNGQRRHGINLGSVWRVNQRWSLEGNYNRSLGQSRTVRPLDPLAPIVTDTPTDNDRSFYAVLRYELQAGSRSVPLGGRPSEGGGRIAGVVYFDANRSGTQEASETGAPGVTVYLDNRYAVRTDAQGRFEFPFVASGPRTVSVRNETLPLPWSVVDEGQAKVDVRLRETTQLSLPVQRAD</sequence>
<dbReference type="EMBL" id="VYGV01000004">
    <property type="protein sequence ID" value="NWF44288.1"/>
    <property type="molecule type" value="Genomic_DNA"/>
</dbReference>